<dbReference type="InterPro" id="IPR020094">
    <property type="entry name" value="TruA/RsuA/RluB/E/F_N"/>
</dbReference>
<evidence type="ECO:0000256" key="2">
    <source>
        <dbReference type="ARBA" id="ARBA00023235"/>
    </source>
</evidence>
<dbReference type="InterPro" id="IPR002942">
    <property type="entry name" value="S4_RNA-bd"/>
</dbReference>
<name>A0A1V6LT48_9FLAO</name>
<dbReference type="CDD" id="cd02554">
    <property type="entry name" value="PseudoU_synth_RluF"/>
    <property type="match status" value="1"/>
</dbReference>
<feature type="domain" description="RNA-binding S4" evidence="7">
    <location>
        <begin position="2"/>
        <end position="59"/>
    </location>
</feature>
<dbReference type="PROSITE" id="PS01149">
    <property type="entry name" value="PSI_RSU"/>
    <property type="match status" value="1"/>
</dbReference>
<dbReference type="PROSITE" id="PS50889">
    <property type="entry name" value="S4"/>
    <property type="match status" value="1"/>
</dbReference>
<dbReference type="SUPFAM" id="SSF55120">
    <property type="entry name" value="Pseudouridine synthase"/>
    <property type="match status" value="1"/>
</dbReference>
<organism evidence="8 9">
    <name type="scientific">Croceivirga radicis</name>
    <dbReference type="NCBI Taxonomy" id="1929488"/>
    <lineage>
        <taxon>Bacteria</taxon>
        <taxon>Pseudomonadati</taxon>
        <taxon>Bacteroidota</taxon>
        <taxon>Flavobacteriia</taxon>
        <taxon>Flavobacteriales</taxon>
        <taxon>Flavobacteriaceae</taxon>
        <taxon>Croceivirga</taxon>
    </lineage>
</organism>
<evidence type="ECO:0000256" key="1">
    <source>
        <dbReference type="ARBA" id="ARBA00008348"/>
    </source>
</evidence>
<dbReference type="InterPro" id="IPR020103">
    <property type="entry name" value="PsdUridine_synth_cat_dom_sf"/>
</dbReference>
<protein>
    <recommendedName>
        <fullName evidence="6">Pseudouridine synthase</fullName>
        <ecNumber evidence="6">5.4.99.-</ecNumber>
    </recommendedName>
</protein>
<evidence type="ECO:0000313" key="8">
    <source>
        <dbReference type="EMBL" id="OQD43156.1"/>
    </source>
</evidence>
<dbReference type="EMBL" id="MTBC01000004">
    <property type="protein sequence ID" value="OQD43156.1"/>
    <property type="molecule type" value="Genomic_DNA"/>
</dbReference>
<dbReference type="GO" id="GO:0000455">
    <property type="term" value="P:enzyme-directed rRNA pseudouridine synthesis"/>
    <property type="evidence" value="ECO:0007669"/>
    <property type="project" value="UniProtKB-ARBA"/>
</dbReference>
<dbReference type="InterPro" id="IPR050343">
    <property type="entry name" value="RsuA_PseudoU_synthase"/>
</dbReference>
<comment type="caution">
    <text evidence="8">The sequence shown here is derived from an EMBL/GenBank/DDBJ whole genome shotgun (WGS) entry which is preliminary data.</text>
</comment>
<dbReference type="InterPro" id="IPR036986">
    <property type="entry name" value="S4_RNA-bd_sf"/>
</dbReference>
<dbReference type="FunFam" id="3.10.290.10:FF:000003">
    <property type="entry name" value="Pseudouridine synthase"/>
    <property type="match status" value="1"/>
</dbReference>
<evidence type="ECO:0000256" key="4">
    <source>
        <dbReference type="ARBA" id="ARBA00036535"/>
    </source>
</evidence>
<sequence length="241" mass="27851">MVRINKYFSEIGYCSRREADKLVAQQRVTINGQVAEMGSKVSQTDEIRLDGKLISAKNNKPKPVYLLLNKPRGIVCTTDTKREKNNVVDFVNYPDRIFPIGRLDKDSQGLLLLTNDGDIVNKILRARNNHEKEYLVTVKDPITTKFIQRMGNGVPILDTVTNKCYVEQINTHQFKIILTQGLNRQIRRMCEYLGNKVTRLKRYRIMNIHLDVPVGKWRHLTEKELADLNKLLAHSTKTYTP</sequence>
<keyword evidence="2 6" id="KW-0413">Isomerase</keyword>
<dbReference type="GO" id="GO:0160138">
    <property type="term" value="F:23S rRNA pseudouridine(2604) synthase activity"/>
    <property type="evidence" value="ECO:0007669"/>
    <property type="project" value="UniProtKB-EC"/>
</dbReference>
<dbReference type="PANTHER" id="PTHR47683">
    <property type="entry name" value="PSEUDOURIDINE SYNTHASE FAMILY PROTEIN-RELATED"/>
    <property type="match status" value="1"/>
</dbReference>
<dbReference type="InterPro" id="IPR006145">
    <property type="entry name" value="PsdUridine_synth_RsuA/RluA"/>
</dbReference>
<keyword evidence="9" id="KW-1185">Reference proteome</keyword>
<evidence type="ECO:0000256" key="3">
    <source>
        <dbReference type="ARBA" id="ARBA00036390"/>
    </source>
</evidence>
<dbReference type="Pfam" id="PF00849">
    <property type="entry name" value="PseudoU_synth_2"/>
    <property type="match status" value="1"/>
</dbReference>
<dbReference type="SMART" id="SM00363">
    <property type="entry name" value="S4"/>
    <property type="match status" value="1"/>
</dbReference>
<dbReference type="RefSeq" id="WP_080318933.1">
    <property type="nucleotide sequence ID" value="NZ_MTBC01000004.1"/>
</dbReference>
<dbReference type="NCBIfam" id="TIGR00093">
    <property type="entry name" value="pseudouridine synthase"/>
    <property type="match status" value="1"/>
</dbReference>
<evidence type="ECO:0000256" key="6">
    <source>
        <dbReference type="RuleBase" id="RU003887"/>
    </source>
</evidence>
<dbReference type="Gene3D" id="3.30.70.580">
    <property type="entry name" value="Pseudouridine synthase I, catalytic domain, N-terminal subdomain"/>
    <property type="match status" value="1"/>
</dbReference>
<dbReference type="SUPFAM" id="SSF55174">
    <property type="entry name" value="Alpha-L RNA-binding motif"/>
    <property type="match status" value="1"/>
</dbReference>
<accession>A0A1V6LT48</accession>
<dbReference type="Pfam" id="PF01479">
    <property type="entry name" value="S4"/>
    <property type="match status" value="1"/>
</dbReference>
<reference evidence="8 9" key="1">
    <citation type="submission" date="2016-12" db="EMBL/GenBank/DDBJ databases">
        <authorList>
            <person name="Song W.-J."/>
            <person name="Kurnit D.M."/>
        </authorList>
    </citation>
    <scope>NUCLEOTIDE SEQUENCE [LARGE SCALE GENOMIC DNA]</scope>
    <source>
        <strain evidence="8 9">HSG9</strain>
    </source>
</reference>
<dbReference type="InterPro" id="IPR000748">
    <property type="entry name" value="PsdUridine_synth_RsuA/RluB/E/F"/>
</dbReference>
<dbReference type="CDD" id="cd00165">
    <property type="entry name" value="S4"/>
    <property type="match status" value="1"/>
</dbReference>
<dbReference type="EC" id="5.4.99.-" evidence="6"/>
<dbReference type="Gene3D" id="3.10.290.10">
    <property type="entry name" value="RNA-binding S4 domain"/>
    <property type="match status" value="1"/>
</dbReference>
<dbReference type="InterPro" id="IPR018496">
    <property type="entry name" value="PsdUridine_synth_RsuA/RluB_CS"/>
</dbReference>
<evidence type="ECO:0000259" key="7">
    <source>
        <dbReference type="SMART" id="SM00363"/>
    </source>
</evidence>
<dbReference type="NCBIfam" id="NF007784">
    <property type="entry name" value="PRK10475.1"/>
    <property type="match status" value="1"/>
</dbReference>
<dbReference type="FunFam" id="3.30.70.1560:FF:000002">
    <property type="entry name" value="Pseudouridine synthase"/>
    <property type="match status" value="1"/>
</dbReference>
<proteinExistence type="inferred from homology"/>
<dbReference type="AlphaFoldDB" id="A0A1V6LT48"/>
<dbReference type="GO" id="GO:0003723">
    <property type="term" value="F:RNA binding"/>
    <property type="evidence" value="ECO:0007669"/>
    <property type="project" value="UniProtKB-KW"/>
</dbReference>
<gene>
    <name evidence="8" type="ORF">BUL40_08700</name>
</gene>
<dbReference type="OrthoDB" id="9807213at2"/>
<dbReference type="PANTHER" id="PTHR47683:SF2">
    <property type="entry name" value="RNA-BINDING S4 DOMAIN-CONTAINING PROTEIN"/>
    <property type="match status" value="1"/>
</dbReference>
<dbReference type="Gene3D" id="3.30.70.1560">
    <property type="entry name" value="Alpha-L RNA-binding motif"/>
    <property type="match status" value="1"/>
</dbReference>
<keyword evidence="5" id="KW-0694">RNA-binding</keyword>
<evidence type="ECO:0000313" key="9">
    <source>
        <dbReference type="Proteomes" id="UP000191680"/>
    </source>
</evidence>
<comment type="catalytic activity">
    <reaction evidence="4">
        <text>uridine(2604) in 23S rRNA = pseudouridine(2604) in 23S rRNA</text>
        <dbReference type="Rhea" id="RHEA:38875"/>
        <dbReference type="Rhea" id="RHEA-COMP:10093"/>
        <dbReference type="Rhea" id="RHEA-COMP:10094"/>
        <dbReference type="ChEBI" id="CHEBI:65314"/>
        <dbReference type="ChEBI" id="CHEBI:65315"/>
        <dbReference type="EC" id="5.4.99.21"/>
    </reaction>
</comment>
<comment type="catalytic activity">
    <reaction evidence="3">
        <text>uridine(35) in tRNA(Tyr) = pseudouridine(35) in tRNA(Tyr)</text>
        <dbReference type="Rhea" id="RHEA:60556"/>
        <dbReference type="Rhea" id="RHEA-COMP:15607"/>
        <dbReference type="Rhea" id="RHEA-COMP:15608"/>
        <dbReference type="ChEBI" id="CHEBI:65314"/>
        <dbReference type="ChEBI" id="CHEBI:65315"/>
    </reaction>
</comment>
<comment type="similarity">
    <text evidence="1 6">Belongs to the pseudouridine synthase RsuA family.</text>
</comment>
<dbReference type="Proteomes" id="UP000191680">
    <property type="component" value="Unassembled WGS sequence"/>
</dbReference>
<dbReference type="InterPro" id="IPR042092">
    <property type="entry name" value="PsdUridine_s_RsuA/RluB/E/F_cat"/>
</dbReference>
<evidence type="ECO:0000256" key="5">
    <source>
        <dbReference type="PROSITE-ProRule" id="PRU00182"/>
    </source>
</evidence>